<evidence type="ECO:0000313" key="2">
    <source>
        <dbReference type="EMBL" id="KAF2831554.1"/>
    </source>
</evidence>
<proteinExistence type="predicted"/>
<dbReference type="EMBL" id="MU006218">
    <property type="protein sequence ID" value="KAF2831554.1"/>
    <property type="molecule type" value="Genomic_DNA"/>
</dbReference>
<dbReference type="AlphaFoldDB" id="A0A6A7AF91"/>
<organism evidence="2 3">
    <name type="scientific">Ophiobolus disseminans</name>
    <dbReference type="NCBI Taxonomy" id="1469910"/>
    <lineage>
        <taxon>Eukaryota</taxon>
        <taxon>Fungi</taxon>
        <taxon>Dikarya</taxon>
        <taxon>Ascomycota</taxon>
        <taxon>Pezizomycotina</taxon>
        <taxon>Dothideomycetes</taxon>
        <taxon>Pleosporomycetidae</taxon>
        <taxon>Pleosporales</taxon>
        <taxon>Pleosporineae</taxon>
        <taxon>Phaeosphaeriaceae</taxon>
        <taxon>Ophiobolus</taxon>
    </lineage>
</organism>
<gene>
    <name evidence="2" type="ORF">CC86DRAFT_366900</name>
</gene>
<feature type="compositionally biased region" description="Polar residues" evidence="1">
    <location>
        <begin position="35"/>
        <end position="50"/>
    </location>
</feature>
<protein>
    <submittedName>
        <fullName evidence="2">Uncharacterized protein</fullName>
    </submittedName>
</protein>
<accession>A0A6A7AF91</accession>
<dbReference type="Proteomes" id="UP000799424">
    <property type="component" value="Unassembled WGS sequence"/>
</dbReference>
<evidence type="ECO:0000256" key="1">
    <source>
        <dbReference type="SAM" id="MobiDB-lite"/>
    </source>
</evidence>
<sequence>MPSLRPHPPNTSIRTRHFYMPESAESEWTIIDPTFTTTEAQAMAATNDTTAAPAEPKIELSMNPKPIPAEAPVDQKEEKESPTCTCDASMPKLERQDSIESLISVDDDYRRAPRRVYPNYNRNYSPSPIRRRAPGVRVAPALFDKSSHFLESVGKFDGTVDLPCPSRGAVYLTTYPFTEKDVKKWAWLFSLNVEDTFLEEASRGRRGRAGEFDNNGDDVTYSTVRRARNEFPIYDAMTIDIPSVYLSRALDLEVVPEDTANVSYLIVTQNRHRLAGSKLLVAESRKAAGIMMYYEALKGDSTVFVGAVLDYGEKKVHPKKFKKVGSLEEAIKVKEEDFVGIIC</sequence>
<reference evidence="2" key="1">
    <citation type="journal article" date="2020" name="Stud. Mycol.">
        <title>101 Dothideomycetes genomes: a test case for predicting lifestyles and emergence of pathogens.</title>
        <authorList>
            <person name="Haridas S."/>
            <person name="Albert R."/>
            <person name="Binder M."/>
            <person name="Bloem J."/>
            <person name="Labutti K."/>
            <person name="Salamov A."/>
            <person name="Andreopoulos B."/>
            <person name="Baker S."/>
            <person name="Barry K."/>
            <person name="Bills G."/>
            <person name="Bluhm B."/>
            <person name="Cannon C."/>
            <person name="Castanera R."/>
            <person name="Culley D."/>
            <person name="Daum C."/>
            <person name="Ezra D."/>
            <person name="Gonzalez J."/>
            <person name="Henrissat B."/>
            <person name="Kuo A."/>
            <person name="Liang C."/>
            <person name="Lipzen A."/>
            <person name="Lutzoni F."/>
            <person name="Magnuson J."/>
            <person name="Mondo S."/>
            <person name="Nolan M."/>
            <person name="Ohm R."/>
            <person name="Pangilinan J."/>
            <person name="Park H.-J."/>
            <person name="Ramirez L."/>
            <person name="Alfaro M."/>
            <person name="Sun H."/>
            <person name="Tritt A."/>
            <person name="Yoshinaga Y."/>
            <person name="Zwiers L.-H."/>
            <person name="Turgeon B."/>
            <person name="Goodwin S."/>
            <person name="Spatafora J."/>
            <person name="Crous P."/>
            <person name="Grigoriev I."/>
        </authorList>
    </citation>
    <scope>NUCLEOTIDE SEQUENCE</scope>
    <source>
        <strain evidence="2">CBS 113818</strain>
    </source>
</reference>
<name>A0A6A7AF91_9PLEO</name>
<dbReference type="OrthoDB" id="3795027at2759"/>
<evidence type="ECO:0000313" key="3">
    <source>
        <dbReference type="Proteomes" id="UP000799424"/>
    </source>
</evidence>
<keyword evidence="3" id="KW-1185">Reference proteome</keyword>
<feature type="region of interest" description="Disordered" evidence="1">
    <location>
        <begin position="35"/>
        <end position="91"/>
    </location>
</feature>